<evidence type="ECO:0000313" key="3">
    <source>
        <dbReference type="Proteomes" id="UP000235659"/>
    </source>
</evidence>
<proteinExistence type="predicted"/>
<keyword evidence="3" id="KW-1185">Reference proteome</keyword>
<reference evidence="2 3" key="1">
    <citation type="submission" date="2018-01" db="EMBL/GenBank/DDBJ databases">
        <title>Whole genome analyses suggest that Burkholderia sensu lato contains two further novel genera in the rhizoxinica-symbiotica group Mycetohabitans gen. nov., and Trinickia gen. nov.: implications for the evolution of diazotrophy and nodulation in the Burkholderiaceae.</title>
        <authorList>
            <person name="Estrada-de los Santos P."/>
            <person name="Palmer M."/>
            <person name="Chavez-Ramirez B."/>
            <person name="Beukes C."/>
            <person name="Steenkamp E.T."/>
            <person name="Hirsch A.M."/>
            <person name="Manyaka P."/>
            <person name="Maluk M."/>
            <person name="Lafos M."/>
            <person name="Crook M."/>
            <person name="Gross E."/>
            <person name="Simon M.F."/>
            <person name="Bueno dos Reis Junior F."/>
            <person name="Poole P.S."/>
            <person name="Venter S.N."/>
            <person name="James E.K."/>
        </authorList>
    </citation>
    <scope>NUCLEOTIDE SEQUENCE [LARGE SCALE GENOMIC DNA]</scope>
    <source>
        <strain evidence="2 3">WSM 3937</strain>
    </source>
</reference>
<feature type="region of interest" description="Disordered" evidence="1">
    <location>
        <begin position="1"/>
        <end position="27"/>
    </location>
</feature>
<evidence type="ECO:0000256" key="1">
    <source>
        <dbReference type="SAM" id="MobiDB-lite"/>
    </source>
</evidence>
<name>A0ABX4UWA3_9BURK</name>
<dbReference type="Proteomes" id="UP000235659">
    <property type="component" value="Unassembled WGS sequence"/>
</dbReference>
<protein>
    <submittedName>
        <fullName evidence="2">Uncharacterized protein</fullName>
    </submittedName>
</protein>
<dbReference type="EMBL" id="PNXY01000032">
    <property type="protein sequence ID" value="PMS24823.1"/>
    <property type="molecule type" value="Genomic_DNA"/>
</dbReference>
<comment type="caution">
    <text evidence="2">The sequence shown here is derived from an EMBL/GenBank/DDBJ whole genome shotgun (WGS) entry which is preliminary data.</text>
</comment>
<evidence type="ECO:0000313" key="2">
    <source>
        <dbReference type="EMBL" id="PMS24823.1"/>
    </source>
</evidence>
<gene>
    <name evidence="2" type="ORF">C0Z16_30240</name>
</gene>
<sequence length="109" mass="11640">MSQRNGVVAPASRRTQQVHGDAGEPCATRKGRTFSSVPHDAEHFNAVPLFYFLRRFKMAVTAPVSGAAATTSSVADIYQAMAEENEINKANTLAKIATMGMKAAKDIVG</sequence>
<organism evidence="2 3">
    <name type="scientific">Paraburkholderia rhynchosiae</name>
    <dbReference type="NCBI Taxonomy" id="487049"/>
    <lineage>
        <taxon>Bacteria</taxon>
        <taxon>Pseudomonadati</taxon>
        <taxon>Pseudomonadota</taxon>
        <taxon>Betaproteobacteria</taxon>
        <taxon>Burkholderiales</taxon>
        <taxon>Burkholderiaceae</taxon>
        <taxon>Paraburkholderia</taxon>
    </lineage>
</organism>
<accession>A0ABX4UWA3</accession>